<keyword evidence="1 6" id="KW-0963">Cytoplasm</keyword>
<proteinExistence type="inferred from homology"/>
<evidence type="ECO:0000256" key="4">
    <source>
        <dbReference type="ARBA" id="ARBA00022755"/>
    </source>
</evidence>
<comment type="caution">
    <text evidence="7">The sequence shown here is derived from an EMBL/GenBank/DDBJ whole genome shotgun (WGS) entry which is preliminary data.</text>
</comment>
<dbReference type="Proteomes" id="UP000503640">
    <property type="component" value="Unassembled WGS sequence"/>
</dbReference>
<dbReference type="Gene3D" id="3.30.1280.10">
    <property type="entry name" value="Phosphoribosylformylglycinamidine synthase subunit PurS"/>
    <property type="match status" value="1"/>
</dbReference>
<dbReference type="PANTHER" id="PTHR34696">
    <property type="entry name" value="PHOSPHORIBOSYLFORMYLGLYCINAMIDINE SYNTHASE SUBUNIT PURS"/>
    <property type="match status" value="1"/>
</dbReference>
<dbReference type="RefSeq" id="WP_176064181.1">
    <property type="nucleotide sequence ID" value="NZ_BJTG01000003.1"/>
</dbReference>
<evidence type="ECO:0000313" key="7">
    <source>
        <dbReference type="EMBL" id="GEJ56695.1"/>
    </source>
</evidence>
<accession>A0A7I9VK01</accession>
<comment type="function">
    <text evidence="6">Part of the phosphoribosylformylglycinamidine synthase complex involved in the purines biosynthetic pathway. Catalyzes the ATP-dependent conversion of formylglycinamide ribonucleotide (FGAR) and glutamine to yield formylglycinamidine ribonucleotide (FGAM) and glutamate. The FGAM synthase complex is composed of three subunits. PurQ produces an ammonia molecule by converting glutamine to glutamate. PurL transfers the ammonia molecule to FGAR to form FGAM in an ATP-dependent manner. PurS interacts with PurQ and PurL and is thought to assist in the transfer of the ammonia molecule from PurQ to PurL.</text>
</comment>
<name>A0A7I9VK01_9BACT</name>
<comment type="pathway">
    <text evidence="6">Purine metabolism; IMP biosynthesis via de novo pathway; 5-amino-1-(5-phospho-D-ribosyl)imidazole from N(2)-formyl-N(1)-(5-phospho-D-ribosyl)glycinamide: step 1/2.</text>
</comment>
<dbReference type="NCBIfam" id="TIGR00302">
    <property type="entry name" value="phosphoribosylformylglycinamidine synthase subunit PurS"/>
    <property type="match status" value="1"/>
</dbReference>
<protein>
    <recommendedName>
        <fullName evidence="6">Phosphoribosylformylglycinamidine synthase subunit PurS</fullName>
        <shortName evidence="6">FGAM synthase</shortName>
        <ecNumber evidence="6">6.3.5.3</ecNumber>
    </recommendedName>
    <alternativeName>
        <fullName evidence="6">Formylglycinamide ribonucleotide amidotransferase subunit III</fullName>
        <shortName evidence="6">FGAR amidotransferase III</shortName>
        <shortName evidence="6">FGAR-AT III</shortName>
    </alternativeName>
    <alternativeName>
        <fullName evidence="6">Phosphoribosylformylglycinamidine synthase subunit III</fullName>
    </alternativeName>
</protein>
<dbReference type="InterPro" id="IPR003850">
    <property type="entry name" value="PurS"/>
</dbReference>
<evidence type="ECO:0000256" key="2">
    <source>
        <dbReference type="ARBA" id="ARBA00022598"/>
    </source>
</evidence>
<dbReference type="GO" id="GO:0004642">
    <property type="term" value="F:phosphoribosylformylglycinamidine synthase activity"/>
    <property type="evidence" value="ECO:0007669"/>
    <property type="project" value="UniProtKB-UniRule"/>
</dbReference>
<evidence type="ECO:0000256" key="1">
    <source>
        <dbReference type="ARBA" id="ARBA00022490"/>
    </source>
</evidence>
<dbReference type="GO" id="GO:0006189">
    <property type="term" value="P:'de novo' IMP biosynthetic process"/>
    <property type="evidence" value="ECO:0007669"/>
    <property type="project" value="UniProtKB-UniRule"/>
</dbReference>
<comment type="similarity">
    <text evidence="6">Belongs to the PurS family.</text>
</comment>
<keyword evidence="3 6" id="KW-0547">Nucleotide-binding</keyword>
<dbReference type="UniPathway" id="UPA00074">
    <property type="reaction ID" value="UER00128"/>
</dbReference>
<evidence type="ECO:0000256" key="6">
    <source>
        <dbReference type="HAMAP-Rule" id="MF_01926"/>
    </source>
</evidence>
<evidence type="ECO:0000313" key="8">
    <source>
        <dbReference type="Proteomes" id="UP000503640"/>
    </source>
</evidence>
<keyword evidence="5 6" id="KW-0067">ATP-binding</keyword>
<gene>
    <name evidence="6" type="primary">purS</name>
    <name evidence="7" type="ORF">AMYX_14360</name>
</gene>
<dbReference type="EC" id="6.3.5.3" evidence="6"/>
<dbReference type="GO" id="GO:0005737">
    <property type="term" value="C:cytoplasm"/>
    <property type="evidence" value="ECO:0007669"/>
    <property type="project" value="UniProtKB-SubCell"/>
</dbReference>
<comment type="subunit">
    <text evidence="6">Part of the FGAM synthase complex composed of 1 PurL, 1 PurQ and 2 PurS subunits.</text>
</comment>
<keyword evidence="4 6" id="KW-0658">Purine biosynthesis</keyword>
<dbReference type="InterPro" id="IPR036604">
    <property type="entry name" value="PurS-like_sf"/>
</dbReference>
<keyword evidence="2 6" id="KW-0436">Ligase</keyword>
<dbReference type="GO" id="GO:0005524">
    <property type="term" value="F:ATP binding"/>
    <property type="evidence" value="ECO:0007669"/>
    <property type="project" value="UniProtKB-UniRule"/>
</dbReference>
<organism evidence="7 8">
    <name type="scientific">Anaeromyxobacter diazotrophicus</name>
    <dbReference type="NCBI Taxonomy" id="2590199"/>
    <lineage>
        <taxon>Bacteria</taxon>
        <taxon>Pseudomonadati</taxon>
        <taxon>Myxococcota</taxon>
        <taxon>Myxococcia</taxon>
        <taxon>Myxococcales</taxon>
        <taxon>Cystobacterineae</taxon>
        <taxon>Anaeromyxobacteraceae</taxon>
        <taxon>Anaeromyxobacter</taxon>
    </lineage>
</organism>
<comment type="catalytic activity">
    <reaction evidence="6">
        <text>N(2)-formyl-N(1)-(5-phospho-beta-D-ribosyl)glycinamide + L-glutamine + ATP + H2O = 2-formamido-N(1)-(5-O-phospho-beta-D-ribosyl)acetamidine + L-glutamate + ADP + phosphate + H(+)</text>
        <dbReference type="Rhea" id="RHEA:17129"/>
        <dbReference type="ChEBI" id="CHEBI:15377"/>
        <dbReference type="ChEBI" id="CHEBI:15378"/>
        <dbReference type="ChEBI" id="CHEBI:29985"/>
        <dbReference type="ChEBI" id="CHEBI:30616"/>
        <dbReference type="ChEBI" id="CHEBI:43474"/>
        <dbReference type="ChEBI" id="CHEBI:58359"/>
        <dbReference type="ChEBI" id="CHEBI:147286"/>
        <dbReference type="ChEBI" id="CHEBI:147287"/>
        <dbReference type="ChEBI" id="CHEBI:456216"/>
        <dbReference type="EC" id="6.3.5.3"/>
    </reaction>
</comment>
<reference evidence="8" key="1">
    <citation type="journal article" date="2020" name="Appl. Environ. Microbiol.">
        <title>Diazotrophic Anaeromyxobacter Isolates from Soils.</title>
        <authorList>
            <person name="Masuda Y."/>
            <person name="Yamanaka H."/>
            <person name="Xu Z.X."/>
            <person name="Shiratori Y."/>
            <person name="Aono T."/>
            <person name="Amachi S."/>
            <person name="Senoo K."/>
            <person name="Itoh H."/>
        </authorList>
    </citation>
    <scope>NUCLEOTIDE SEQUENCE [LARGE SCALE GENOMIC DNA]</scope>
    <source>
        <strain evidence="8">R267</strain>
    </source>
</reference>
<dbReference type="PANTHER" id="PTHR34696:SF1">
    <property type="entry name" value="PHOSPHORIBOSYLFORMYLGLYCINAMIDINE SYNTHASE SUBUNIT PURS"/>
    <property type="match status" value="1"/>
</dbReference>
<sequence length="87" mass="9570">MAKTVRVYVTLKRGVLDPQGSAVGRALRTLGYGEVQGVRLGKYIELELADGESDAGGRKRLDEMCRRLLANTVIEDYRFDDAPAVKA</sequence>
<dbReference type="Pfam" id="PF02700">
    <property type="entry name" value="PurS"/>
    <property type="match status" value="1"/>
</dbReference>
<dbReference type="EMBL" id="BJTG01000003">
    <property type="protein sequence ID" value="GEJ56695.1"/>
    <property type="molecule type" value="Genomic_DNA"/>
</dbReference>
<dbReference type="AlphaFoldDB" id="A0A7I9VK01"/>
<dbReference type="HAMAP" id="MF_01926">
    <property type="entry name" value="PurS"/>
    <property type="match status" value="1"/>
</dbReference>
<dbReference type="NCBIfam" id="NF004630">
    <property type="entry name" value="PRK05974.1"/>
    <property type="match status" value="1"/>
</dbReference>
<evidence type="ECO:0000256" key="3">
    <source>
        <dbReference type="ARBA" id="ARBA00022741"/>
    </source>
</evidence>
<comment type="subcellular location">
    <subcellularLocation>
        <location evidence="6">Cytoplasm</location>
    </subcellularLocation>
</comment>
<dbReference type="SUPFAM" id="SSF82697">
    <property type="entry name" value="PurS-like"/>
    <property type="match status" value="1"/>
</dbReference>
<keyword evidence="8" id="KW-1185">Reference proteome</keyword>
<evidence type="ECO:0000256" key="5">
    <source>
        <dbReference type="ARBA" id="ARBA00022840"/>
    </source>
</evidence>